<dbReference type="OrthoDB" id="1744633at2759"/>
<feature type="chain" id="PRO_5016713832" description="Secreted protein" evidence="1">
    <location>
        <begin position="20"/>
        <end position="89"/>
    </location>
</feature>
<sequence>MVLFVFMVATAAFTSFGTTSPRYIKQHAMYLPCRGSHLAIMEEGSKALGDNRGIRGKHKVDPRVRNQISLELSHVNIQRSIKPQRGSEG</sequence>
<keyword evidence="1" id="KW-0732">Signal</keyword>
<name>A0A371GAC3_MUCPR</name>
<organism evidence="2 3">
    <name type="scientific">Mucuna pruriens</name>
    <name type="common">Velvet bean</name>
    <name type="synonym">Dolichos pruriens</name>
    <dbReference type="NCBI Taxonomy" id="157652"/>
    <lineage>
        <taxon>Eukaryota</taxon>
        <taxon>Viridiplantae</taxon>
        <taxon>Streptophyta</taxon>
        <taxon>Embryophyta</taxon>
        <taxon>Tracheophyta</taxon>
        <taxon>Spermatophyta</taxon>
        <taxon>Magnoliopsida</taxon>
        <taxon>eudicotyledons</taxon>
        <taxon>Gunneridae</taxon>
        <taxon>Pentapetalae</taxon>
        <taxon>rosids</taxon>
        <taxon>fabids</taxon>
        <taxon>Fabales</taxon>
        <taxon>Fabaceae</taxon>
        <taxon>Papilionoideae</taxon>
        <taxon>50 kb inversion clade</taxon>
        <taxon>NPAAA clade</taxon>
        <taxon>indigoferoid/millettioid clade</taxon>
        <taxon>Phaseoleae</taxon>
        <taxon>Mucuna</taxon>
    </lineage>
</organism>
<evidence type="ECO:0000313" key="2">
    <source>
        <dbReference type="EMBL" id="RDX87498.1"/>
    </source>
</evidence>
<reference evidence="2" key="1">
    <citation type="submission" date="2018-05" db="EMBL/GenBank/DDBJ databases">
        <title>Draft genome of Mucuna pruriens seed.</title>
        <authorList>
            <person name="Nnadi N.E."/>
            <person name="Vos R."/>
            <person name="Hasami M.H."/>
            <person name="Devisetty U.K."/>
            <person name="Aguiy J.C."/>
        </authorList>
    </citation>
    <scope>NUCLEOTIDE SEQUENCE [LARGE SCALE GENOMIC DNA]</scope>
    <source>
        <strain evidence="2">JCA_2017</strain>
    </source>
</reference>
<evidence type="ECO:0000256" key="1">
    <source>
        <dbReference type="SAM" id="SignalP"/>
    </source>
</evidence>
<evidence type="ECO:0008006" key="4">
    <source>
        <dbReference type="Google" id="ProtNLM"/>
    </source>
</evidence>
<gene>
    <name evidence="2" type="ORF">CR513_31024</name>
</gene>
<dbReference type="Proteomes" id="UP000257109">
    <property type="component" value="Unassembled WGS sequence"/>
</dbReference>
<proteinExistence type="predicted"/>
<feature type="non-terminal residue" evidence="2">
    <location>
        <position position="1"/>
    </location>
</feature>
<feature type="signal peptide" evidence="1">
    <location>
        <begin position="1"/>
        <end position="19"/>
    </location>
</feature>
<dbReference type="AlphaFoldDB" id="A0A371GAC3"/>
<evidence type="ECO:0000313" key="3">
    <source>
        <dbReference type="Proteomes" id="UP000257109"/>
    </source>
</evidence>
<protein>
    <recommendedName>
        <fullName evidence="4">Secreted protein</fullName>
    </recommendedName>
</protein>
<comment type="caution">
    <text evidence="2">The sequence shown here is derived from an EMBL/GenBank/DDBJ whole genome shotgun (WGS) entry which is preliminary data.</text>
</comment>
<keyword evidence="3" id="KW-1185">Reference proteome</keyword>
<dbReference type="EMBL" id="QJKJ01006215">
    <property type="protein sequence ID" value="RDX87498.1"/>
    <property type="molecule type" value="Genomic_DNA"/>
</dbReference>
<accession>A0A371GAC3</accession>